<dbReference type="RefSeq" id="WP_025386988.1">
    <property type="nucleotide sequence ID" value="NZ_CP004350.1"/>
</dbReference>
<evidence type="ECO:0000256" key="1">
    <source>
        <dbReference type="SAM" id="Phobius"/>
    </source>
</evidence>
<sequence length="104" mass="10222">MKKLVLNDRGSVTIEAALSLSVLIIVAAAIVGAMATMAAYISAVDIAGAAARAHAIGVEYQPPRSDISVSVGESAGLVIVTASVPGVIGTMSADAAFPAEVGGQ</sequence>
<keyword evidence="3" id="KW-1185">Reference proteome</keyword>
<keyword evidence="1" id="KW-0812">Transmembrane</keyword>
<dbReference type="GeneID" id="82876591"/>
<proteinExistence type="predicted"/>
<keyword evidence="1" id="KW-0472">Membrane</keyword>
<feature type="transmembrane region" description="Helical" evidence="1">
    <location>
        <begin position="20"/>
        <end position="43"/>
    </location>
</feature>
<evidence type="ECO:0000313" key="3">
    <source>
        <dbReference type="Proteomes" id="UP000019226"/>
    </source>
</evidence>
<evidence type="ECO:0000313" key="2">
    <source>
        <dbReference type="EMBL" id="AHI18977.1"/>
    </source>
</evidence>
<dbReference type="EMBL" id="CP004350">
    <property type="protein sequence ID" value="AHI18977.1"/>
    <property type="molecule type" value="Genomic_DNA"/>
</dbReference>
<reference evidence="3" key="1">
    <citation type="submission" date="2013-02" db="EMBL/GenBank/DDBJ databases">
        <title>The complete genome sequence of Corynebacterium casei LMG S-19264 (=DSM 44701).</title>
        <authorList>
            <person name="Ruckert C."/>
            <person name="Albersmeier A."/>
            <person name="Kalinowski J."/>
        </authorList>
    </citation>
    <scope>NUCLEOTIDE SEQUENCE [LARGE SCALE GENOMIC DNA]</scope>
    <source>
        <strain evidence="3">LMG S-19264</strain>
    </source>
</reference>
<accession>A0ABN4C983</accession>
<name>A0ABN4C983_9CORY</name>
<protein>
    <recommendedName>
        <fullName evidence="4">Secreted protein</fullName>
    </recommendedName>
</protein>
<keyword evidence="1" id="KW-1133">Transmembrane helix</keyword>
<organism evidence="2 3">
    <name type="scientific">Corynebacterium casei LMG S-19264</name>
    <dbReference type="NCBI Taxonomy" id="1285583"/>
    <lineage>
        <taxon>Bacteria</taxon>
        <taxon>Bacillati</taxon>
        <taxon>Actinomycetota</taxon>
        <taxon>Actinomycetes</taxon>
        <taxon>Mycobacteriales</taxon>
        <taxon>Corynebacteriaceae</taxon>
        <taxon>Corynebacterium</taxon>
    </lineage>
</organism>
<evidence type="ECO:0008006" key="4">
    <source>
        <dbReference type="Google" id="ProtNLM"/>
    </source>
</evidence>
<dbReference type="Proteomes" id="UP000019226">
    <property type="component" value="Chromosome"/>
</dbReference>
<gene>
    <name evidence="2" type="ORF">CCASEI_01960</name>
</gene>